<dbReference type="Proteomes" id="UP001167160">
    <property type="component" value="Unassembled WGS sequence"/>
</dbReference>
<evidence type="ECO:0000313" key="2">
    <source>
        <dbReference type="EMBL" id="MCM2580082.1"/>
    </source>
</evidence>
<dbReference type="NCBIfam" id="TIGR00167">
    <property type="entry name" value="cbbA"/>
    <property type="match status" value="1"/>
</dbReference>
<dbReference type="InterPro" id="IPR000771">
    <property type="entry name" value="FBA_II"/>
</dbReference>
<evidence type="ECO:0000313" key="3">
    <source>
        <dbReference type="Proteomes" id="UP001167160"/>
    </source>
</evidence>
<dbReference type="Gene3D" id="3.20.20.70">
    <property type="entry name" value="Aldolase class I"/>
    <property type="match status" value="1"/>
</dbReference>
<protein>
    <submittedName>
        <fullName evidence="2">Class II fructose-bisphosphate aldolase family protein</fullName>
    </submittedName>
</protein>
<dbReference type="PIRSF" id="PIRSF001359">
    <property type="entry name" value="F_bP_aldolase_II"/>
    <property type="match status" value="1"/>
</dbReference>
<dbReference type="RefSeq" id="WP_251418585.1">
    <property type="nucleotide sequence ID" value="NZ_JAMQGM010000051.1"/>
</dbReference>
<dbReference type="EMBL" id="JAMQGM010000051">
    <property type="protein sequence ID" value="MCM2580082.1"/>
    <property type="molecule type" value="Genomic_DNA"/>
</dbReference>
<comment type="caution">
    <text evidence="2">The sequence shown here is derived from an EMBL/GenBank/DDBJ whole genome shotgun (WGS) entry which is preliminary data.</text>
</comment>
<comment type="cofactor">
    <cofactor evidence="1">
        <name>Zn(2+)</name>
        <dbReference type="ChEBI" id="CHEBI:29105"/>
    </cofactor>
</comment>
<dbReference type="PANTHER" id="PTHR30304:SF0">
    <property type="entry name" value="D-TAGATOSE-1,6-BISPHOSPHATE ALDOLASE SUBUNIT GATY-RELATED"/>
    <property type="match status" value="1"/>
</dbReference>
<accession>A0ABT0XE83</accession>
<dbReference type="InterPro" id="IPR050246">
    <property type="entry name" value="Class_II_FBP_aldolase"/>
</dbReference>
<evidence type="ECO:0000256" key="1">
    <source>
        <dbReference type="ARBA" id="ARBA00001947"/>
    </source>
</evidence>
<name>A0ABT0XE83_9ACTN</name>
<dbReference type="InterPro" id="IPR013785">
    <property type="entry name" value="Aldolase_TIM"/>
</dbReference>
<dbReference type="CDD" id="cd00947">
    <property type="entry name" value="TBP_aldolase_IIB"/>
    <property type="match status" value="1"/>
</dbReference>
<dbReference type="PANTHER" id="PTHR30304">
    <property type="entry name" value="D-TAGATOSE-1,6-BISPHOSPHATE ALDOLASE"/>
    <property type="match status" value="1"/>
</dbReference>
<dbReference type="Pfam" id="PF01116">
    <property type="entry name" value="F_bP_aldolase"/>
    <property type="match status" value="1"/>
</dbReference>
<organism evidence="2 3">
    <name type="scientific">Streptomyces meridianus</name>
    <dbReference type="NCBI Taxonomy" id="2938945"/>
    <lineage>
        <taxon>Bacteria</taxon>
        <taxon>Bacillati</taxon>
        <taxon>Actinomycetota</taxon>
        <taxon>Actinomycetes</taxon>
        <taxon>Kitasatosporales</taxon>
        <taxon>Streptomycetaceae</taxon>
        <taxon>Streptomyces</taxon>
    </lineage>
</organism>
<keyword evidence="3" id="KW-1185">Reference proteome</keyword>
<dbReference type="SUPFAM" id="SSF51569">
    <property type="entry name" value="Aldolase"/>
    <property type="match status" value="1"/>
</dbReference>
<reference evidence="2" key="1">
    <citation type="journal article" date="2023" name="Int. J. Syst. Evol. Microbiol.">
        <title>Streptomyces meridianus sp. nov. isolated from brackish water of the Tagus estuary in Alcochete, Portugal.</title>
        <authorList>
            <person name="Santos J.D.N."/>
            <person name="Klimek D."/>
            <person name="Calusinska M."/>
            <person name="Lobo Da Cunha A."/>
            <person name="Catita J."/>
            <person name="Goncalves H."/>
            <person name="Gonzalez I."/>
            <person name="Reyes F."/>
            <person name="Lage O.M."/>
        </authorList>
    </citation>
    <scope>NUCLEOTIDE SEQUENCE</scope>
    <source>
        <strain evidence="2">MTZ3.1</strain>
    </source>
</reference>
<gene>
    <name evidence="2" type="ORF">M1E25_22495</name>
</gene>
<sequence>MPLTETAALVDGARACGRGLAALNVITLEHAEAIVRAAESTGLPVVLQVSENAVKYHGGSATPLLSAALALARTAGVPVGVHLDHVRDRALLSEGVTAGVSSAMFDASGLAYASNVRTTAEAVRWAHGRGVWLEAELGEIGGKDGAHAPGARTDPAEAARFVADTGVDALAVAVGTSHAMTERTARLDHELIGRLREAVPVPLVLHGSSGVPDAELRLAVRAGMVKINVGTALNVAFTTELRRCLTENPSVVDPRTFLAPARAAMAAAAEHVLRVVAGSDDGAARGAAARERQERTAGGATRI</sequence>
<proteinExistence type="predicted"/>